<gene>
    <name evidence="1" type="ORF">ABO01nite_25720</name>
</gene>
<dbReference type="AlphaFoldDB" id="A0AAN4U485"/>
<sequence>MPAVPITSAVMPDSTEQRLREIIMIDEPSGYHWASDPWFTEALDRFIEERDKGRTTLTLDLEAIEASIFNGDGAAYRLMEAMASVIREEGHDGCRGAPRVLLATLQRLSELKGRGTP</sequence>
<name>A0AAN4U485_9PROT</name>
<dbReference type="KEGG" id="abg:Asbog_02794"/>
<accession>A0AAN4U485</accession>
<evidence type="ECO:0000313" key="2">
    <source>
        <dbReference type="Proteomes" id="UP000321287"/>
    </source>
</evidence>
<dbReference type="Proteomes" id="UP000321287">
    <property type="component" value="Unassembled WGS sequence"/>
</dbReference>
<reference evidence="1 2" key="1">
    <citation type="submission" date="2019-07" db="EMBL/GenBank/DDBJ databases">
        <title>Whole genome shotgun sequence of Asaia bogorensis NBRC 16594.</title>
        <authorList>
            <person name="Hosoyama A."/>
            <person name="Uohara A."/>
            <person name="Ohji S."/>
            <person name="Ichikawa N."/>
        </authorList>
    </citation>
    <scope>NUCLEOTIDE SEQUENCE [LARGE SCALE GENOMIC DNA]</scope>
    <source>
        <strain evidence="1 2">NBRC 16594</strain>
    </source>
</reference>
<dbReference type="EMBL" id="BJVS01000008">
    <property type="protein sequence ID" value="GEL54565.1"/>
    <property type="molecule type" value="Genomic_DNA"/>
</dbReference>
<comment type="caution">
    <text evidence="1">The sequence shown here is derived from an EMBL/GenBank/DDBJ whole genome shotgun (WGS) entry which is preliminary data.</text>
</comment>
<protein>
    <submittedName>
        <fullName evidence="1">Uncharacterized protein</fullName>
    </submittedName>
</protein>
<organism evidence="1 2">
    <name type="scientific">Asaia bogorensis NBRC 16594</name>
    <dbReference type="NCBI Taxonomy" id="1231624"/>
    <lineage>
        <taxon>Bacteria</taxon>
        <taxon>Pseudomonadati</taxon>
        <taxon>Pseudomonadota</taxon>
        <taxon>Alphaproteobacteria</taxon>
        <taxon>Acetobacterales</taxon>
        <taxon>Acetobacteraceae</taxon>
        <taxon>Asaia</taxon>
    </lineage>
</organism>
<keyword evidence="2" id="KW-1185">Reference proteome</keyword>
<proteinExistence type="predicted"/>
<evidence type="ECO:0000313" key="1">
    <source>
        <dbReference type="EMBL" id="GEL54565.1"/>
    </source>
</evidence>